<reference evidence="1 2" key="1">
    <citation type="submission" date="2017-09" db="EMBL/GenBank/DDBJ databases">
        <title>Depth-based differentiation of microbial function through sediment-hosted aquifers and enrichment of novel symbionts in the deep terrestrial subsurface.</title>
        <authorList>
            <person name="Probst A.J."/>
            <person name="Ladd B."/>
            <person name="Jarett J.K."/>
            <person name="Geller-Mcgrath D.E."/>
            <person name="Sieber C.M."/>
            <person name="Emerson J.B."/>
            <person name="Anantharaman K."/>
            <person name="Thomas B.C."/>
            <person name="Malmstrom R."/>
            <person name="Stieglmeier M."/>
            <person name="Klingl A."/>
            <person name="Woyke T."/>
            <person name="Ryan C.M."/>
            <person name="Banfield J.F."/>
        </authorList>
    </citation>
    <scope>NUCLEOTIDE SEQUENCE [LARGE SCALE GENOMIC DNA]</scope>
    <source>
        <strain evidence="1">CG17_big_fil_post_rev_8_21_14_2_50_48_46</strain>
    </source>
</reference>
<organism evidence="1 2">
    <name type="scientific">bacterium (Candidatus Blackallbacteria) CG17_big_fil_post_rev_8_21_14_2_50_48_46</name>
    <dbReference type="NCBI Taxonomy" id="2014261"/>
    <lineage>
        <taxon>Bacteria</taxon>
        <taxon>Candidatus Blackallbacteria</taxon>
    </lineage>
</organism>
<protein>
    <recommendedName>
        <fullName evidence="3">DUF4878 domain-containing protein</fullName>
    </recommendedName>
</protein>
<gene>
    <name evidence="1" type="ORF">COW36_03945</name>
</gene>
<evidence type="ECO:0000313" key="2">
    <source>
        <dbReference type="Proteomes" id="UP000231019"/>
    </source>
</evidence>
<name>A0A2M7G8T3_9BACT</name>
<comment type="caution">
    <text evidence="1">The sequence shown here is derived from an EMBL/GenBank/DDBJ whole genome shotgun (WGS) entry which is preliminary data.</text>
</comment>
<dbReference type="EMBL" id="PFFQ01000012">
    <property type="protein sequence ID" value="PIW18451.1"/>
    <property type="molecule type" value="Genomic_DNA"/>
</dbReference>
<evidence type="ECO:0008006" key="3">
    <source>
        <dbReference type="Google" id="ProtNLM"/>
    </source>
</evidence>
<sequence>MRILLVLVAFLALAGGAVYFFQSSPVAKAPMGAIFNGDAQKIIQMGQKFMESIQYKDFKAAAQDSLPEQKKDLNIPVLIERLFQIKPELLDINNIAVVSHDFDSTGDRARLKMQADVKVLNTQELRKPEIILYFKKLPDGKWYMDFASSIK</sequence>
<dbReference type="Proteomes" id="UP000231019">
    <property type="component" value="Unassembled WGS sequence"/>
</dbReference>
<proteinExistence type="predicted"/>
<accession>A0A2M7G8T3</accession>
<evidence type="ECO:0000313" key="1">
    <source>
        <dbReference type="EMBL" id="PIW18451.1"/>
    </source>
</evidence>
<dbReference type="AlphaFoldDB" id="A0A2M7G8T3"/>